<accession>A0AAN9QS21</accession>
<evidence type="ECO:0000313" key="2">
    <source>
        <dbReference type="Proteomes" id="UP001367508"/>
    </source>
</evidence>
<comment type="caution">
    <text evidence="1">The sequence shown here is derived from an EMBL/GenBank/DDBJ whole genome shotgun (WGS) entry which is preliminary data.</text>
</comment>
<proteinExistence type="predicted"/>
<name>A0AAN9QS21_CANGL</name>
<protein>
    <submittedName>
        <fullName evidence="1">Uncharacterized protein</fullName>
    </submittedName>
</protein>
<evidence type="ECO:0000313" key="1">
    <source>
        <dbReference type="EMBL" id="KAK7344691.1"/>
    </source>
</evidence>
<gene>
    <name evidence="1" type="ORF">VNO77_14616</name>
</gene>
<organism evidence="1 2">
    <name type="scientific">Canavalia gladiata</name>
    <name type="common">Sword bean</name>
    <name type="synonym">Dolichos gladiatus</name>
    <dbReference type="NCBI Taxonomy" id="3824"/>
    <lineage>
        <taxon>Eukaryota</taxon>
        <taxon>Viridiplantae</taxon>
        <taxon>Streptophyta</taxon>
        <taxon>Embryophyta</taxon>
        <taxon>Tracheophyta</taxon>
        <taxon>Spermatophyta</taxon>
        <taxon>Magnoliopsida</taxon>
        <taxon>eudicotyledons</taxon>
        <taxon>Gunneridae</taxon>
        <taxon>Pentapetalae</taxon>
        <taxon>rosids</taxon>
        <taxon>fabids</taxon>
        <taxon>Fabales</taxon>
        <taxon>Fabaceae</taxon>
        <taxon>Papilionoideae</taxon>
        <taxon>50 kb inversion clade</taxon>
        <taxon>NPAAA clade</taxon>
        <taxon>indigoferoid/millettioid clade</taxon>
        <taxon>Phaseoleae</taxon>
        <taxon>Canavalia</taxon>
    </lineage>
</organism>
<sequence>MLNTIQVGRIHVVGHFAEVLARGLQAWLDLLGIFIVQHRLDGVDVLRRYLACSQISTGVGFQDKAPDLLRLGLLISFTEIVKVNIDMRMYIEKGFGGLNSFGN</sequence>
<dbReference type="EMBL" id="JAYMYQ010000003">
    <property type="protein sequence ID" value="KAK7344691.1"/>
    <property type="molecule type" value="Genomic_DNA"/>
</dbReference>
<reference evidence="1 2" key="1">
    <citation type="submission" date="2024-01" db="EMBL/GenBank/DDBJ databases">
        <title>The genomes of 5 underutilized Papilionoideae crops provide insights into root nodulation and disease resistanc.</title>
        <authorList>
            <person name="Jiang F."/>
        </authorList>
    </citation>
    <scope>NUCLEOTIDE SEQUENCE [LARGE SCALE GENOMIC DNA]</scope>
    <source>
        <strain evidence="1">LVBAO_FW01</strain>
        <tissue evidence="1">Leaves</tissue>
    </source>
</reference>
<dbReference type="AlphaFoldDB" id="A0AAN9QS21"/>
<keyword evidence="2" id="KW-1185">Reference proteome</keyword>
<dbReference type="Proteomes" id="UP001367508">
    <property type="component" value="Unassembled WGS sequence"/>
</dbReference>